<feature type="domain" description="Sigma-54 factor interaction" evidence="5">
    <location>
        <begin position="158"/>
        <end position="387"/>
    </location>
</feature>
<dbReference type="GO" id="GO:0043565">
    <property type="term" value="F:sequence-specific DNA binding"/>
    <property type="evidence" value="ECO:0007669"/>
    <property type="project" value="InterPro"/>
</dbReference>
<dbReference type="RefSeq" id="WP_079489699.1">
    <property type="nucleotide sequence ID" value="NZ_FUZT01000002.1"/>
</dbReference>
<accession>A0A1T5J4N3</accession>
<dbReference type="SUPFAM" id="SSF52540">
    <property type="entry name" value="P-loop containing nucleoside triphosphate hydrolases"/>
    <property type="match status" value="1"/>
</dbReference>
<gene>
    <name evidence="6" type="ORF">SAMN02194393_00918</name>
</gene>
<dbReference type="OrthoDB" id="9803970at2"/>
<protein>
    <submittedName>
        <fullName evidence="6">Arginine utilization regulatory protein</fullName>
    </submittedName>
</protein>
<dbReference type="Pfam" id="PF25601">
    <property type="entry name" value="AAA_lid_14"/>
    <property type="match status" value="1"/>
</dbReference>
<name>A0A1T5J4N3_9FIRM</name>
<dbReference type="InterPro" id="IPR003593">
    <property type="entry name" value="AAA+_ATPase"/>
</dbReference>
<dbReference type="SMART" id="SM00382">
    <property type="entry name" value="AAA"/>
    <property type="match status" value="1"/>
</dbReference>
<dbReference type="PROSITE" id="PS00675">
    <property type="entry name" value="SIGMA54_INTERACT_1"/>
    <property type="match status" value="1"/>
</dbReference>
<dbReference type="PANTHER" id="PTHR32071:SF74">
    <property type="entry name" value="TRANSCRIPTIONAL ACTIVATOR ROCR"/>
    <property type="match status" value="1"/>
</dbReference>
<dbReference type="GO" id="GO:0005524">
    <property type="term" value="F:ATP binding"/>
    <property type="evidence" value="ECO:0007669"/>
    <property type="project" value="UniProtKB-KW"/>
</dbReference>
<dbReference type="Pfam" id="PF02954">
    <property type="entry name" value="HTH_8"/>
    <property type="match status" value="1"/>
</dbReference>
<evidence type="ECO:0000256" key="3">
    <source>
        <dbReference type="ARBA" id="ARBA00023015"/>
    </source>
</evidence>
<keyword evidence="3" id="KW-0805">Transcription regulation</keyword>
<dbReference type="FunFam" id="3.40.50.300:FF:000006">
    <property type="entry name" value="DNA-binding transcriptional regulator NtrC"/>
    <property type="match status" value="1"/>
</dbReference>
<dbReference type="PROSITE" id="PS50045">
    <property type="entry name" value="SIGMA54_INTERACT_4"/>
    <property type="match status" value="1"/>
</dbReference>
<dbReference type="STRING" id="36842.SAMN02194393_00918"/>
<dbReference type="InterPro" id="IPR025944">
    <property type="entry name" value="Sigma_54_int_dom_CS"/>
</dbReference>
<evidence type="ECO:0000256" key="1">
    <source>
        <dbReference type="ARBA" id="ARBA00022741"/>
    </source>
</evidence>
<keyword evidence="2" id="KW-0067">ATP-binding</keyword>
<dbReference type="Proteomes" id="UP000190285">
    <property type="component" value="Unassembled WGS sequence"/>
</dbReference>
<dbReference type="CDD" id="cd00009">
    <property type="entry name" value="AAA"/>
    <property type="match status" value="1"/>
</dbReference>
<dbReference type="PRINTS" id="PR01590">
    <property type="entry name" value="HTHFIS"/>
</dbReference>
<dbReference type="EMBL" id="FUZT01000002">
    <property type="protein sequence ID" value="SKC46370.1"/>
    <property type="molecule type" value="Genomic_DNA"/>
</dbReference>
<dbReference type="InterPro" id="IPR025662">
    <property type="entry name" value="Sigma_54_int_dom_ATP-bd_1"/>
</dbReference>
<dbReference type="Gene3D" id="1.10.10.60">
    <property type="entry name" value="Homeodomain-like"/>
    <property type="match status" value="1"/>
</dbReference>
<dbReference type="InterPro" id="IPR027417">
    <property type="entry name" value="P-loop_NTPase"/>
</dbReference>
<dbReference type="SUPFAM" id="SSF55785">
    <property type="entry name" value="PYP-like sensor domain (PAS domain)"/>
    <property type="match status" value="1"/>
</dbReference>
<dbReference type="PANTHER" id="PTHR32071">
    <property type="entry name" value="TRANSCRIPTIONAL REGULATORY PROTEIN"/>
    <property type="match status" value="1"/>
</dbReference>
<sequence length="484" mass="55947">MDINFILQNKKYIHEILSTINEEVYFIDENMDIVYVNKAAQKNGFDEDRVLNHSIFKVFPYLKKENSSFVKVFSTGKPVIGSICTYITNRGERKIRLTSTYPIKENGKVIGAYEIGEDISGLSRQSEELASNPKIHNKKDILSYSKDKTDKFYTLDSIIGESPSIKRLKEKLLMCANSQSNVLIYGETGTGKELVAQAIYSLRKDSKTSPFIVQNCAAIPETLLESILFGTVKGSFTGAENRPGLFEFANGGVLFLDEINSMPIGLQAKILRVIQERKVRRVGGEREIPVKFKLISSINVRPQVLLEKGEMRKDLYYRLNVLYFDIPPLRERKEDIPNLVQVFIEKYNKKLNKRIIGIDEKMMESFMDYDWPGNIRELKNIVERFMNMTKGKVIRFDKEEFASYLVIKQKDVYSKRIKKEGRVRLREAVKDLEIQIIEENLRLTRGNISKAARDLDIPQQTLNNKIDKYNLRFFVNKLRGIKDL</sequence>
<keyword evidence="7" id="KW-1185">Reference proteome</keyword>
<dbReference type="InterPro" id="IPR002197">
    <property type="entry name" value="HTH_Fis"/>
</dbReference>
<dbReference type="Gene3D" id="3.40.50.300">
    <property type="entry name" value="P-loop containing nucleotide triphosphate hydrolases"/>
    <property type="match status" value="1"/>
</dbReference>
<dbReference type="SUPFAM" id="SSF46689">
    <property type="entry name" value="Homeodomain-like"/>
    <property type="match status" value="1"/>
</dbReference>
<keyword evidence="4" id="KW-0804">Transcription</keyword>
<reference evidence="6 7" key="1">
    <citation type="submission" date="2017-02" db="EMBL/GenBank/DDBJ databases">
        <authorList>
            <person name="Peterson S.W."/>
        </authorList>
    </citation>
    <scope>NUCLEOTIDE SEQUENCE [LARGE SCALE GENOMIC DNA]</scope>
    <source>
        <strain evidence="6 7">M1</strain>
    </source>
</reference>
<dbReference type="InterPro" id="IPR058031">
    <property type="entry name" value="AAA_lid_NorR"/>
</dbReference>
<dbReference type="InterPro" id="IPR035965">
    <property type="entry name" value="PAS-like_dom_sf"/>
</dbReference>
<dbReference type="GO" id="GO:0006355">
    <property type="term" value="P:regulation of DNA-templated transcription"/>
    <property type="evidence" value="ECO:0007669"/>
    <property type="project" value="InterPro"/>
</dbReference>
<dbReference type="NCBIfam" id="TIGR00229">
    <property type="entry name" value="sensory_box"/>
    <property type="match status" value="1"/>
</dbReference>
<dbReference type="InterPro" id="IPR013656">
    <property type="entry name" value="PAS_4"/>
</dbReference>
<proteinExistence type="predicted"/>
<evidence type="ECO:0000256" key="4">
    <source>
        <dbReference type="ARBA" id="ARBA00023163"/>
    </source>
</evidence>
<evidence type="ECO:0000256" key="2">
    <source>
        <dbReference type="ARBA" id="ARBA00022840"/>
    </source>
</evidence>
<dbReference type="PROSITE" id="PS00688">
    <property type="entry name" value="SIGMA54_INTERACT_3"/>
    <property type="match status" value="1"/>
</dbReference>
<dbReference type="InterPro" id="IPR000014">
    <property type="entry name" value="PAS"/>
</dbReference>
<evidence type="ECO:0000313" key="6">
    <source>
        <dbReference type="EMBL" id="SKC46370.1"/>
    </source>
</evidence>
<dbReference type="Pfam" id="PF00158">
    <property type="entry name" value="Sigma54_activat"/>
    <property type="match status" value="1"/>
</dbReference>
<dbReference type="Pfam" id="PF08448">
    <property type="entry name" value="PAS_4"/>
    <property type="match status" value="1"/>
</dbReference>
<evidence type="ECO:0000259" key="5">
    <source>
        <dbReference type="PROSITE" id="PS50045"/>
    </source>
</evidence>
<organism evidence="6 7">
    <name type="scientific">Maledivibacter halophilus</name>
    <dbReference type="NCBI Taxonomy" id="36842"/>
    <lineage>
        <taxon>Bacteria</taxon>
        <taxon>Bacillati</taxon>
        <taxon>Bacillota</taxon>
        <taxon>Clostridia</taxon>
        <taxon>Peptostreptococcales</taxon>
        <taxon>Caminicellaceae</taxon>
        <taxon>Maledivibacter</taxon>
    </lineage>
</organism>
<evidence type="ECO:0000313" key="7">
    <source>
        <dbReference type="Proteomes" id="UP000190285"/>
    </source>
</evidence>
<dbReference type="Gene3D" id="3.30.450.20">
    <property type="entry name" value="PAS domain"/>
    <property type="match status" value="1"/>
</dbReference>
<dbReference type="InterPro" id="IPR002078">
    <property type="entry name" value="Sigma_54_int"/>
</dbReference>
<keyword evidence="1" id="KW-0547">Nucleotide-binding</keyword>
<dbReference type="InterPro" id="IPR009057">
    <property type="entry name" value="Homeodomain-like_sf"/>
</dbReference>
<dbReference type="AlphaFoldDB" id="A0A1T5J4N3"/>
<dbReference type="Gene3D" id="1.10.8.60">
    <property type="match status" value="1"/>
</dbReference>